<protein>
    <submittedName>
        <fullName evidence="10">Phospholipid carrier-dependent glycosyltransferase</fullName>
    </submittedName>
</protein>
<feature type="domain" description="ArnT-like N-terminal" evidence="9">
    <location>
        <begin position="30"/>
        <end position="258"/>
    </location>
</feature>
<keyword evidence="7 8" id="KW-0472">Membrane</keyword>
<keyword evidence="2" id="KW-1003">Cell membrane</keyword>
<keyword evidence="11" id="KW-1185">Reference proteome</keyword>
<evidence type="ECO:0000256" key="2">
    <source>
        <dbReference type="ARBA" id="ARBA00022475"/>
    </source>
</evidence>
<dbReference type="Pfam" id="PF02366">
    <property type="entry name" value="PMT"/>
    <property type="match status" value="1"/>
</dbReference>
<feature type="transmembrane region" description="Helical" evidence="8">
    <location>
        <begin position="185"/>
        <end position="218"/>
    </location>
</feature>
<proteinExistence type="predicted"/>
<feature type="transmembrane region" description="Helical" evidence="8">
    <location>
        <begin position="378"/>
        <end position="399"/>
    </location>
</feature>
<dbReference type="InterPro" id="IPR003342">
    <property type="entry name" value="ArnT-like_N"/>
</dbReference>
<keyword evidence="6 8" id="KW-1133">Transmembrane helix</keyword>
<feature type="transmembrane region" description="Helical" evidence="8">
    <location>
        <begin position="338"/>
        <end position="358"/>
    </location>
</feature>
<evidence type="ECO:0000256" key="1">
    <source>
        <dbReference type="ARBA" id="ARBA00004651"/>
    </source>
</evidence>
<dbReference type="InterPro" id="IPR050297">
    <property type="entry name" value="LipidA_mod_glycosyltrf_83"/>
</dbReference>
<accession>A0ABV4HSK0</accession>
<dbReference type="PANTHER" id="PTHR33908:SF3">
    <property type="entry name" value="UNDECAPRENYL PHOSPHATE-ALPHA-4-AMINO-4-DEOXY-L-ARABINOSE ARABINOSYL TRANSFERASE"/>
    <property type="match status" value="1"/>
</dbReference>
<feature type="transmembrane region" description="Helical" evidence="8">
    <location>
        <begin position="103"/>
        <end position="124"/>
    </location>
</feature>
<feature type="transmembrane region" description="Helical" evidence="8">
    <location>
        <begin position="131"/>
        <end position="151"/>
    </location>
</feature>
<feature type="transmembrane region" description="Helical" evidence="8">
    <location>
        <begin position="230"/>
        <end position="249"/>
    </location>
</feature>
<sequence>MNAVVDKLGPARGSTRGSMYDTQRTRCAIAALLLLFALLYVLPLGMRPLHSPDEVRYGAISHEMIESGDWVSPRFNGVRYFEKPVLGYWLYSASLAVFGENAFALRLPAALATALTALIVFAFAHRFASPSIAGLATAIYLTTFSVAGAGTYASLDAFFALFLTGTLASYYCALREPHSRRRYGYLALCGAACAAAFLVKGFLAFAIAVIVAATFLVARRRWCTLFGSPWVPLAVAVVLVLPWAVMIHLRESDFWRYFFWVEHIQRFMGEDAQHAQPFWFYFAWLPLGAWPWLLLLPAALSGLRLPGRHDRDFLWYLATWAIAPLVFLSLSRGKLPPYLLPCFAPLAILLATGLQTYLGHISHTCAGGGRAFRLGASAVAGVFIAIVAAVAAAQAGAFGDAPYAPDETGKLAAFAACMAAGAACAISAGFARAPVAKLAAIAGTGATLLLPLHVALPQRLLEHSTLATAVARHAAGPDAAIGPHTALVSDGSLFGTLAWQLKRDDIHVLDPGEIKYGLSWPESRHRWLDRAGLEHLIETHHGRGGILIVCKHKCASHVEKTWLPPTARRSQHGLVVFWRIQ</sequence>
<name>A0ABV4HSK0_9GAMM</name>
<feature type="transmembrane region" description="Helical" evidence="8">
    <location>
        <begin position="313"/>
        <end position="331"/>
    </location>
</feature>
<dbReference type="EMBL" id="JBFWIC010000007">
    <property type="protein sequence ID" value="MEZ0474394.1"/>
    <property type="molecule type" value="Genomic_DNA"/>
</dbReference>
<evidence type="ECO:0000256" key="6">
    <source>
        <dbReference type="ARBA" id="ARBA00022989"/>
    </source>
</evidence>
<evidence type="ECO:0000259" key="9">
    <source>
        <dbReference type="Pfam" id="PF02366"/>
    </source>
</evidence>
<reference evidence="10 11" key="1">
    <citation type="submission" date="2024-07" db="EMBL/GenBank/DDBJ databases">
        <title>Luteimonas salilacus sp. nov., isolated from the shore soil of Salt Lake in Tibet of China.</title>
        <authorList>
            <person name="Zhang X."/>
            <person name="Li A."/>
        </authorList>
    </citation>
    <scope>NUCLEOTIDE SEQUENCE [LARGE SCALE GENOMIC DNA]</scope>
    <source>
        <strain evidence="10 11">B3-2-R+30</strain>
    </source>
</reference>
<feature type="transmembrane region" description="Helical" evidence="8">
    <location>
        <begin position="278"/>
        <end position="301"/>
    </location>
</feature>
<comment type="caution">
    <text evidence="10">The sequence shown here is derived from an EMBL/GenBank/DDBJ whole genome shotgun (WGS) entry which is preliminary data.</text>
</comment>
<dbReference type="PANTHER" id="PTHR33908">
    <property type="entry name" value="MANNOSYLTRANSFERASE YKCB-RELATED"/>
    <property type="match status" value="1"/>
</dbReference>
<evidence type="ECO:0000256" key="7">
    <source>
        <dbReference type="ARBA" id="ARBA00023136"/>
    </source>
</evidence>
<comment type="subcellular location">
    <subcellularLocation>
        <location evidence="1">Cell membrane</location>
        <topology evidence="1">Multi-pass membrane protein</topology>
    </subcellularLocation>
</comment>
<evidence type="ECO:0000256" key="3">
    <source>
        <dbReference type="ARBA" id="ARBA00022676"/>
    </source>
</evidence>
<keyword evidence="5 8" id="KW-0812">Transmembrane</keyword>
<keyword evidence="3" id="KW-0328">Glycosyltransferase</keyword>
<feature type="transmembrane region" description="Helical" evidence="8">
    <location>
        <begin position="411"/>
        <end position="430"/>
    </location>
</feature>
<feature type="transmembrane region" description="Helical" evidence="8">
    <location>
        <begin position="27"/>
        <end position="46"/>
    </location>
</feature>
<dbReference type="Proteomes" id="UP001566331">
    <property type="component" value="Unassembled WGS sequence"/>
</dbReference>
<feature type="transmembrane region" description="Helical" evidence="8">
    <location>
        <begin position="436"/>
        <end position="456"/>
    </location>
</feature>
<organism evidence="10 11">
    <name type="scientific">Luteimonas salinilitoris</name>
    <dbReference type="NCBI Taxonomy" id="3237697"/>
    <lineage>
        <taxon>Bacteria</taxon>
        <taxon>Pseudomonadati</taxon>
        <taxon>Pseudomonadota</taxon>
        <taxon>Gammaproteobacteria</taxon>
        <taxon>Lysobacterales</taxon>
        <taxon>Lysobacteraceae</taxon>
        <taxon>Luteimonas</taxon>
    </lineage>
</organism>
<evidence type="ECO:0000256" key="4">
    <source>
        <dbReference type="ARBA" id="ARBA00022679"/>
    </source>
</evidence>
<evidence type="ECO:0000313" key="11">
    <source>
        <dbReference type="Proteomes" id="UP001566331"/>
    </source>
</evidence>
<evidence type="ECO:0000313" key="10">
    <source>
        <dbReference type="EMBL" id="MEZ0474394.1"/>
    </source>
</evidence>
<evidence type="ECO:0000256" key="8">
    <source>
        <dbReference type="SAM" id="Phobius"/>
    </source>
</evidence>
<dbReference type="RefSeq" id="WP_370563552.1">
    <property type="nucleotide sequence ID" value="NZ_JBFWIB010000004.1"/>
</dbReference>
<keyword evidence="4" id="KW-0808">Transferase</keyword>
<gene>
    <name evidence="10" type="ORF">AB6713_07150</name>
</gene>
<evidence type="ECO:0000256" key="5">
    <source>
        <dbReference type="ARBA" id="ARBA00022692"/>
    </source>
</evidence>